<dbReference type="EMBL" id="UYRS01019033">
    <property type="protein sequence ID" value="VDK42269.1"/>
    <property type="molecule type" value="Genomic_DNA"/>
</dbReference>
<proteinExistence type="predicted"/>
<gene>
    <name evidence="2" type="ORF">TASK_LOCUS9206</name>
</gene>
<evidence type="ECO:0000313" key="3">
    <source>
        <dbReference type="Proteomes" id="UP000282613"/>
    </source>
</evidence>
<accession>A0A3P6Q1L1</accession>
<keyword evidence="1" id="KW-0732">Signal</keyword>
<organism evidence="2 3">
    <name type="scientific">Taenia asiatica</name>
    <name type="common">Asian tapeworm</name>
    <dbReference type="NCBI Taxonomy" id="60517"/>
    <lineage>
        <taxon>Eukaryota</taxon>
        <taxon>Metazoa</taxon>
        <taxon>Spiralia</taxon>
        <taxon>Lophotrochozoa</taxon>
        <taxon>Platyhelminthes</taxon>
        <taxon>Cestoda</taxon>
        <taxon>Eucestoda</taxon>
        <taxon>Cyclophyllidea</taxon>
        <taxon>Taeniidae</taxon>
        <taxon>Taenia</taxon>
    </lineage>
</organism>
<reference evidence="2 3" key="1">
    <citation type="submission" date="2018-11" db="EMBL/GenBank/DDBJ databases">
        <authorList>
            <consortium name="Pathogen Informatics"/>
        </authorList>
    </citation>
    <scope>NUCLEOTIDE SEQUENCE [LARGE SCALE GENOMIC DNA]</scope>
</reference>
<dbReference type="Proteomes" id="UP000282613">
    <property type="component" value="Unassembled WGS sequence"/>
</dbReference>
<feature type="signal peptide" evidence="1">
    <location>
        <begin position="1"/>
        <end position="23"/>
    </location>
</feature>
<protein>
    <submittedName>
        <fullName evidence="2">Uncharacterized protein</fullName>
    </submittedName>
</protein>
<dbReference type="AlphaFoldDB" id="A0A3P6Q1L1"/>
<evidence type="ECO:0000313" key="2">
    <source>
        <dbReference type="EMBL" id="VDK42269.1"/>
    </source>
</evidence>
<keyword evidence="3" id="KW-1185">Reference proteome</keyword>
<feature type="chain" id="PRO_5018130054" evidence="1">
    <location>
        <begin position="24"/>
        <end position="55"/>
    </location>
</feature>
<sequence length="55" mass="6145">MRCFHRRLIILVLVFVRITGSRSVIGALGCPSASFVSHSLVDVSVTPPWRRGTRH</sequence>
<evidence type="ECO:0000256" key="1">
    <source>
        <dbReference type="SAM" id="SignalP"/>
    </source>
</evidence>
<name>A0A3P6Q1L1_TAEAS</name>